<dbReference type="PANTHER" id="PTHR13802">
    <property type="entry name" value="MUCIN 4-RELATED"/>
    <property type="match status" value="1"/>
</dbReference>
<feature type="disulfide bond" evidence="2">
    <location>
        <begin position="339"/>
        <end position="357"/>
    </location>
</feature>
<keyword evidence="1 2" id="KW-1015">Disulfide bond</keyword>
<feature type="transmembrane region" description="Helical" evidence="3">
    <location>
        <begin position="371"/>
        <end position="400"/>
    </location>
</feature>
<dbReference type="CDD" id="cd00112">
    <property type="entry name" value="LDLa"/>
    <property type="match status" value="1"/>
</dbReference>
<dbReference type="PROSITE" id="PS01209">
    <property type="entry name" value="LDLRA_1"/>
    <property type="match status" value="1"/>
</dbReference>
<dbReference type="InterPro" id="IPR003886">
    <property type="entry name" value="NIDO_dom"/>
</dbReference>
<evidence type="ECO:0000256" key="2">
    <source>
        <dbReference type="PROSITE-ProRule" id="PRU00124"/>
    </source>
</evidence>
<dbReference type="InterPro" id="IPR051495">
    <property type="entry name" value="Epithelial_Barrier/Signaling"/>
</dbReference>
<evidence type="ECO:0000313" key="6">
    <source>
        <dbReference type="EMBL" id="CAI8034976.1"/>
    </source>
</evidence>
<evidence type="ECO:0000256" key="3">
    <source>
        <dbReference type="SAM" id="Phobius"/>
    </source>
</evidence>
<dbReference type="GO" id="GO:0007160">
    <property type="term" value="P:cell-matrix adhesion"/>
    <property type="evidence" value="ECO:0007669"/>
    <property type="project" value="InterPro"/>
</dbReference>
<keyword evidence="4" id="KW-0732">Signal</keyword>
<sequence length="487" mass="52096">MRMSIILHATACACALGTPVITLSSPGPLSLSLRCGVATCSHIAGQSATTYSCFGLYSPVDAPGPSQLLLRTMKTWVAASMLVLIGLLLCHLQVSTALEGSGTLAMLDVTDVSYSTLPRQDDVTRYEYIGSGFRFGNTVYYSIYVNTNGFISLGTNDGGTSPSIPGSNSVISPYGADINTRIAGTVRYTGFTSNHPQMYSVSEFIRSNTEDYSFTGTRMMVVEWDGVAKLGGSSFATSTFQAVLITDGYDSYAVFIYQCGGMGWGGAEIGWAYSSVLYEEHSRSGAYSNDIGCSFSSTSSAIIYDVYSGTDDSTTYPTTYPTTYSTYPSYCYSSYDFECDNGQCVPDSYRCDDYDDCGDNSDEEGCGTFNVGLAVGLSVAICFILIIVGVPVCVVVTVYWSNRRRQRLVRTRIVGTTPIGGGATTVVSSTEHVVLGYSDGLPRTAAILPHSTSPSSLPQPASLLHSASNEVWRGPPSYETASAYPHR</sequence>
<dbReference type="Gene3D" id="4.10.400.10">
    <property type="entry name" value="Low-density Lipoprotein Receptor"/>
    <property type="match status" value="1"/>
</dbReference>
<organism evidence="6 7">
    <name type="scientific">Geodia barretti</name>
    <name type="common">Barrett's horny sponge</name>
    <dbReference type="NCBI Taxonomy" id="519541"/>
    <lineage>
        <taxon>Eukaryota</taxon>
        <taxon>Metazoa</taxon>
        <taxon>Porifera</taxon>
        <taxon>Demospongiae</taxon>
        <taxon>Heteroscleromorpha</taxon>
        <taxon>Tetractinellida</taxon>
        <taxon>Astrophorina</taxon>
        <taxon>Geodiidae</taxon>
        <taxon>Geodia</taxon>
    </lineage>
</organism>
<dbReference type="EMBL" id="CASHTH010002765">
    <property type="protein sequence ID" value="CAI8034976.1"/>
    <property type="molecule type" value="Genomic_DNA"/>
</dbReference>
<gene>
    <name evidence="6" type="ORF">GBAR_LOCUS19636</name>
</gene>
<dbReference type="Proteomes" id="UP001174909">
    <property type="component" value="Unassembled WGS sequence"/>
</dbReference>
<evidence type="ECO:0000313" key="7">
    <source>
        <dbReference type="Proteomes" id="UP001174909"/>
    </source>
</evidence>
<evidence type="ECO:0000259" key="5">
    <source>
        <dbReference type="SMART" id="SM00539"/>
    </source>
</evidence>
<dbReference type="Pfam" id="PF00057">
    <property type="entry name" value="Ldl_recept_a"/>
    <property type="match status" value="1"/>
</dbReference>
<dbReference type="SUPFAM" id="SSF57424">
    <property type="entry name" value="LDL receptor-like module"/>
    <property type="match status" value="1"/>
</dbReference>
<evidence type="ECO:0000256" key="4">
    <source>
        <dbReference type="SAM" id="SignalP"/>
    </source>
</evidence>
<dbReference type="SMART" id="SM00192">
    <property type="entry name" value="LDLa"/>
    <property type="match status" value="1"/>
</dbReference>
<proteinExistence type="predicted"/>
<dbReference type="InterPro" id="IPR002172">
    <property type="entry name" value="LDrepeatLR_classA_rpt"/>
</dbReference>
<name>A0AA35X023_GEOBA</name>
<dbReference type="Pfam" id="PF06119">
    <property type="entry name" value="NIDO"/>
    <property type="match status" value="1"/>
</dbReference>
<feature type="chain" id="PRO_5041394747" evidence="4">
    <location>
        <begin position="18"/>
        <end position="487"/>
    </location>
</feature>
<evidence type="ECO:0000256" key="1">
    <source>
        <dbReference type="ARBA" id="ARBA00023157"/>
    </source>
</evidence>
<dbReference type="PROSITE" id="PS50068">
    <property type="entry name" value="LDLRA_2"/>
    <property type="match status" value="1"/>
</dbReference>
<keyword evidence="7" id="KW-1185">Reference proteome</keyword>
<feature type="domain" description="NIDO" evidence="5">
    <location>
        <begin position="173"/>
        <end position="303"/>
    </location>
</feature>
<dbReference type="AlphaFoldDB" id="A0AA35X023"/>
<dbReference type="PANTHER" id="PTHR13802:SF52">
    <property type="entry name" value="MUCIN-4"/>
    <property type="match status" value="1"/>
</dbReference>
<reference evidence="6" key="1">
    <citation type="submission" date="2023-03" db="EMBL/GenBank/DDBJ databases">
        <authorList>
            <person name="Steffen K."/>
            <person name="Cardenas P."/>
        </authorList>
    </citation>
    <scope>NUCLEOTIDE SEQUENCE</scope>
</reference>
<keyword evidence="3" id="KW-0472">Membrane</keyword>
<feature type="signal peptide" evidence="4">
    <location>
        <begin position="1"/>
        <end position="17"/>
    </location>
</feature>
<feature type="disulfide bond" evidence="2">
    <location>
        <begin position="351"/>
        <end position="366"/>
    </location>
</feature>
<comment type="caution">
    <text evidence="6">The sequence shown here is derived from an EMBL/GenBank/DDBJ whole genome shotgun (WGS) entry which is preliminary data.</text>
</comment>
<comment type="caution">
    <text evidence="2">Lacks conserved residue(s) required for the propagation of feature annotation.</text>
</comment>
<accession>A0AA35X023</accession>
<dbReference type="InterPro" id="IPR036055">
    <property type="entry name" value="LDL_receptor-like_sf"/>
</dbReference>
<protein>
    <submittedName>
        <fullName evidence="6">Alpha-tectorin</fullName>
    </submittedName>
</protein>
<keyword evidence="3" id="KW-1133">Transmembrane helix</keyword>
<keyword evidence="3" id="KW-0812">Transmembrane</keyword>
<dbReference type="InterPro" id="IPR023415">
    <property type="entry name" value="LDLR_class-A_CS"/>
</dbReference>
<dbReference type="SMART" id="SM00539">
    <property type="entry name" value="NIDO"/>
    <property type="match status" value="1"/>
</dbReference>